<name>A0A2T9YNB3_9FUNG</name>
<dbReference type="SUPFAM" id="SSF56219">
    <property type="entry name" value="DNase I-like"/>
    <property type="match status" value="1"/>
</dbReference>
<dbReference type="InterPro" id="IPR036691">
    <property type="entry name" value="Endo/exonu/phosph_ase_sf"/>
</dbReference>
<gene>
    <name evidence="1" type="ORF">BB560_005982</name>
</gene>
<dbReference type="Proteomes" id="UP000245609">
    <property type="component" value="Unassembled WGS sequence"/>
</dbReference>
<proteinExistence type="predicted"/>
<evidence type="ECO:0000313" key="2">
    <source>
        <dbReference type="Proteomes" id="UP000245609"/>
    </source>
</evidence>
<comment type="caution">
    <text evidence="1">The sequence shown here is derived from an EMBL/GenBank/DDBJ whole genome shotgun (WGS) entry which is preliminary data.</text>
</comment>
<evidence type="ECO:0008006" key="3">
    <source>
        <dbReference type="Google" id="ProtNLM"/>
    </source>
</evidence>
<dbReference type="OrthoDB" id="5579505at2759"/>
<sequence length="249" mass="29052">MYINGVHSTEPLSMLSKFFENSQSQRREIIVFFISLLLVYTLLNKIHKLGIGLQLNNVTNSKGSRRVGTEMGRMIDHILHNDALNPPNYCIIAHAMDLSDHLPVQAEWNIDKLVVEKPKPKINIKKIQENSDLFINNNRFSVLAELESTQNVDEISSKFTEIIHETANQFTNETPAASFTTILSKTTRKMIDKRRKLYKNMLKNKDLINEYLELKQKSTKRIKKDIRKHYQEQLMQVSEYYLNKNSKKL</sequence>
<dbReference type="Gene3D" id="3.60.10.10">
    <property type="entry name" value="Endonuclease/exonuclease/phosphatase"/>
    <property type="match status" value="1"/>
</dbReference>
<organism evidence="1 2">
    <name type="scientific">Smittium megazygosporum</name>
    <dbReference type="NCBI Taxonomy" id="133381"/>
    <lineage>
        <taxon>Eukaryota</taxon>
        <taxon>Fungi</taxon>
        <taxon>Fungi incertae sedis</taxon>
        <taxon>Zoopagomycota</taxon>
        <taxon>Kickxellomycotina</taxon>
        <taxon>Harpellomycetes</taxon>
        <taxon>Harpellales</taxon>
        <taxon>Legeriomycetaceae</taxon>
        <taxon>Smittium</taxon>
    </lineage>
</organism>
<feature type="non-terminal residue" evidence="1">
    <location>
        <position position="249"/>
    </location>
</feature>
<dbReference type="EMBL" id="MBFS01002691">
    <property type="protein sequence ID" value="PVU93822.1"/>
    <property type="molecule type" value="Genomic_DNA"/>
</dbReference>
<accession>A0A2T9YNB3</accession>
<reference evidence="1 2" key="1">
    <citation type="journal article" date="2018" name="MBio">
        <title>Comparative Genomics Reveals the Core Gene Toolbox for the Fungus-Insect Symbiosis.</title>
        <authorList>
            <person name="Wang Y."/>
            <person name="Stata M."/>
            <person name="Wang W."/>
            <person name="Stajich J.E."/>
            <person name="White M.M."/>
            <person name="Moncalvo J.M."/>
        </authorList>
    </citation>
    <scope>NUCLEOTIDE SEQUENCE [LARGE SCALE GENOMIC DNA]</scope>
    <source>
        <strain evidence="1 2">SC-DP-2</strain>
    </source>
</reference>
<dbReference type="AlphaFoldDB" id="A0A2T9YNB3"/>
<protein>
    <recommendedName>
        <fullName evidence="3">Endonuclease/exonuclease/phosphatase domain-containing protein</fullName>
    </recommendedName>
</protein>
<evidence type="ECO:0000313" key="1">
    <source>
        <dbReference type="EMBL" id="PVU93822.1"/>
    </source>
</evidence>
<keyword evidence="2" id="KW-1185">Reference proteome</keyword>